<proteinExistence type="predicted"/>
<feature type="transmembrane region" description="Helical" evidence="1">
    <location>
        <begin position="44"/>
        <end position="64"/>
    </location>
</feature>
<reference evidence="2 3" key="1">
    <citation type="submission" date="2016-09" db="EMBL/GenBank/DDBJ databases">
        <authorList>
            <person name="Capua I."/>
            <person name="De Benedictis P."/>
            <person name="Joannis T."/>
            <person name="Lombin L.H."/>
            <person name="Cattoli G."/>
        </authorList>
    </citation>
    <scope>NUCLEOTIDE SEQUENCE [LARGE SCALE GENOMIC DNA]</scope>
    <source>
        <strain evidence="2 3">LMG 25899</strain>
    </source>
</reference>
<dbReference type="OrthoDB" id="2191883at2"/>
<keyword evidence="1" id="KW-0812">Transmembrane</keyword>
<evidence type="ECO:0000313" key="2">
    <source>
        <dbReference type="EMBL" id="OEH80750.1"/>
    </source>
</evidence>
<evidence type="ECO:0000256" key="1">
    <source>
        <dbReference type="SAM" id="Phobius"/>
    </source>
</evidence>
<protein>
    <submittedName>
        <fullName evidence="2">Uncharacterized protein</fullName>
    </submittedName>
</protein>
<keyword evidence="3" id="KW-1185">Reference proteome</keyword>
<evidence type="ECO:0000313" key="3">
    <source>
        <dbReference type="Proteomes" id="UP000095256"/>
    </source>
</evidence>
<dbReference type="AlphaFoldDB" id="A0A1E5KSA4"/>
<dbReference type="EMBL" id="MIEK01000081">
    <property type="protein sequence ID" value="OEH80750.1"/>
    <property type="molecule type" value="Genomic_DNA"/>
</dbReference>
<dbReference type="RefSeq" id="WP_069700268.1">
    <property type="nucleotide sequence ID" value="NZ_JAGGMA010000001.1"/>
</dbReference>
<sequence>MKQFYKSMVFEMTLYYLLLIFCLPLVYAVTYHLSFMEVYNVEWFAVSLFCSPLIFIFAAIRYGYQRVKEVQSKTI</sequence>
<comment type="caution">
    <text evidence="2">The sequence shown here is derived from an EMBL/GenBank/DDBJ whole genome shotgun (WGS) entry which is preliminary data.</text>
</comment>
<keyword evidence="1" id="KW-0472">Membrane</keyword>
<accession>A0A1E5KSA4</accession>
<dbReference type="Proteomes" id="UP000095256">
    <property type="component" value="Unassembled WGS sequence"/>
</dbReference>
<gene>
    <name evidence="2" type="ORF">BCR26_07025</name>
</gene>
<name>A0A1E5KSA4_9ENTE</name>
<keyword evidence="1" id="KW-1133">Transmembrane helix</keyword>
<organism evidence="2 3">
    <name type="scientific">Enterococcus rivorum</name>
    <dbReference type="NCBI Taxonomy" id="762845"/>
    <lineage>
        <taxon>Bacteria</taxon>
        <taxon>Bacillati</taxon>
        <taxon>Bacillota</taxon>
        <taxon>Bacilli</taxon>
        <taxon>Lactobacillales</taxon>
        <taxon>Enterococcaceae</taxon>
        <taxon>Enterococcus</taxon>
    </lineage>
</organism>